<dbReference type="PANTHER" id="PTHR45653">
    <property type="entry name" value="DEDICATOR OF CYTOKINESIS"/>
    <property type="match status" value="1"/>
</dbReference>
<evidence type="ECO:0000259" key="7">
    <source>
        <dbReference type="PROSITE" id="PS51650"/>
    </source>
</evidence>
<name>A0A2B4SV76_STYPI</name>
<evidence type="ECO:0000256" key="5">
    <source>
        <dbReference type="PROSITE-ProRule" id="PRU00983"/>
    </source>
</evidence>
<dbReference type="GO" id="GO:0005085">
    <property type="term" value="F:guanyl-nucleotide exchange factor activity"/>
    <property type="evidence" value="ECO:0007669"/>
    <property type="project" value="UniProtKB-KW"/>
</dbReference>
<feature type="region of interest" description="Disordered" evidence="6">
    <location>
        <begin position="1887"/>
        <end position="2018"/>
    </location>
</feature>
<feature type="region of interest" description="Disordered" evidence="6">
    <location>
        <begin position="1465"/>
        <end position="1786"/>
    </location>
</feature>
<dbReference type="Proteomes" id="UP000225706">
    <property type="component" value="Unassembled WGS sequence"/>
</dbReference>
<dbReference type="Pfam" id="PF20422">
    <property type="entry name" value="DHR-2_Lobe_B"/>
    <property type="match status" value="1"/>
</dbReference>
<gene>
    <name evidence="9" type="primary">DOCK3</name>
    <name evidence="9" type="ORF">AWC38_SpisGene2130</name>
</gene>
<dbReference type="Pfam" id="PF16172">
    <property type="entry name" value="DOCK_N"/>
    <property type="match status" value="2"/>
</dbReference>
<dbReference type="FunFam" id="2.60.40.150:FF:000045">
    <property type="entry name" value="Dedicator of cytokinesis protein 4"/>
    <property type="match status" value="1"/>
</dbReference>
<feature type="compositionally biased region" description="Polar residues" evidence="6">
    <location>
        <begin position="1919"/>
        <end position="1935"/>
    </location>
</feature>
<dbReference type="PROSITE" id="PS51650">
    <property type="entry name" value="C2_DOCK"/>
    <property type="match status" value="1"/>
</dbReference>
<feature type="compositionally biased region" description="Polar residues" evidence="6">
    <location>
        <begin position="1680"/>
        <end position="1705"/>
    </location>
</feature>
<dbReference type="InterPro" id="IPR056372">
    <property type="entry name" value="TPR_DOCK"/>
</dbReference>
<dbReference type="InterPro" id="IPR027357">
    <property type="entry name" value="DOCKER_dom"/>
</dbReference>
<comment type="caution">
    <text evidence="9">The sequence shown here is derived from an EMBL/GenBank/DDBJ whole genome shotgun (WGS) entry which is preliminary data.</text>
</comment>
<dbReference type="InterPro" id="IPR046773">
    <property type="entry name" value="DOCKER_Lobe_C"/>
</dbReference>
<dbReference type="InterPro" id="IPR042455">
    <property type="entry name" value="DOCK_N_sub1"/>
</dbReference>
<dbReference type="InterPro" id="IPR027007">
    <property type="entry name" value="C2_DOCK-type_domain"/>
</dbReference>
<dbReference type="PANTHER" id="PTHR45653:SF12">
    <property type="entry name" value="SPONGE, ISOFORM E"/>
    <property type="match status" value="1"/>
</dbReference>
<dbReference type="InterPro" id="IPR032376">
    <property type="entry name" value="DOCK_N"/>
</dbReference>
<dbReference type="STRING" id="50429.A0A2B4SV76"/>
<dbReference type="Pfam" id="PF06920">
    <property type="entry name" value="DHR-2_Lobe_A"/>
    <property type="match status" value="1"/>
</dbReference>
<keyword evidence="3" id="KW-0597">Phosphoprotein</keyword>
<dbReference type="GO" id="GO:0007264">
    <property type="term" value="P:small GTPase-mediated signal transduction"/>
    <property type="evidence" value="ECO:0007669"/>
    <property type="project" value="InterPro"/>
</dbReference>
<proteinExistence type="inferred from homology"/>
<dbReference type="Pfam" id="PF20421">
    <property type="entry name" value="DHR-2_Lobe_C"/>
    <property type="match status" value="1"/>
</dbReference>
<feature type="region of interest" description="Disordered" evidence="6">
    <location>
        <begin position="1807"/>
        <end position="1835"/>
    </location>
</feature>
<evidence type="ECO:0000313" key="9">
    <source>
        <dbReference type="EMBL" id="PFX33079.1"/>
    </source>
</evidence>
<dbReference type="InterPro" id="IPR046770">
    <property type="entry name" value="DOCKER_Lobe_B"/>
</dbReference>
<dbReference type="InterPro" id="IPR035892">
    <property type="entry name" value="C2_domain_sf"/>
</dbReference>
<dbReference type="InterPro" id="IPR043161">
    <property type="entry name" value="DOCK_C_lobe_A"/>
</dbReference>
<dbReference type="GO" id="GO:0031267">
    <property type="term" value="F:small GTPase binding"/>
    <property type="evidence" value="ECO:0007669"/>
    <property type="project" value="TreeGrafter"/>
</dbReference>
<accession>A0A2B4SV76</accession>
<dbReference type="Gene3D" id="1.20.58.740">
    <property type="match status" value="1"/>
</dbReference>
<evidence type="ECO:0000256" key="2">
    <source>
        <dbReference type="ARBA" id="ARBA00022490"/>
    </source>
</evidence>
<dbReference type="Gene3D" id="1.20.1270.350">
    <property type="entry name" value="Dedicator of cytokinesis N-terminal subdomain"/>
    <property type="match status" value="1"/>
</dbReference>
<keyword evidence="10" id="KW-1185">Reference proteome</keyword>
<dbReference type="InterPro" id="IPR026791">
    <property type="entry name" value="DOCK"/>
</dbReference>
<dbReference type="InterPro" id="IPR043162">
    <property type="entry name" value="DOCK_C_lobe_C"/>
</dbReference>
<dbReference type="Pfam" id="PF14429">
    <property type="entry name" value="DOCK-C2"/>
    <property type="match status" value="1"/>
</dbReference>
<dbReference type="InterPro" id="IPR046769">
    <property type="entry name" value="DOCKER_Lobe_A"/>
</dbReference>
<feature type="domain" description="DOCKER" evidence="8">
    <location>
        <begin position="1020"/>
        <end position="1421"/>
    </location>
</feature>
<dbReference type="GO" id="GO:0005886">
    <property type="term" value="C:plasma membrane"/>
    <property type="evidence" value="ECO:0007669"/>
    <property type="project" value="TreeGrafter"/>
</dbReference>
<comment type="subcellular location">
    <subcellularLocation>
        <location evidence="1">Cytoplasm</location>
    </subcellularLocation>
</comment>
<dbReference type="OrthoDB" id="18896at2759"/>
<feature type="compositionally biased region" description="Pro residues" evidence="6">
    <location>
        <begin position="1964"/>
        <end position="1974"/>
    </location>
</feature>
<reference evidence="10" key="1">
    <citation type="journal article" date="2017" name="bioRxiv">
        <title>Comparative analysis of the genomes of Stylophora pistillata and Acropora digitifera provides evidence for extensive differences between species of corals.</title>
        <authorList>
            <person name="Voolstra C.R."/>
            <person name="Li Y."/>
            <person name="Liew Y.J."/>
            <person name="Baumgarten S."/>
            <person name="Zoccola D."/>
            <person name="Flot J.-F."/>
            <person name="Tambutte S."/>
            <person name="Allemand D."/>
            <person name="Aranda M."/>
        </authorList>
    </citation>
    <scope>NUCLEOTIDE SEQUENCE [LARGE SCALE GENOMIC DNA]</scope>
</reference>
<evidence type="ECO:0000256" key="1">
    <source>
        <dbReference type="ARBA" id="ARBA00004496"/>
    </source>
</evidence>
<feature type="compositionally biased region" description="Low complexity" evidence="6">
    <location>
        <begin position="1763"/>
        <end position="1786"/>
    </location>
</feature>
<dbReference type="EMBL" id="LSMT01000016">
    <property type="protein sequence ID" value="PFX33079.1"/>
    <property type="molecule type" value="Genomic_DNA"/>
</dbReference>
<keyword evidence="4" id="KW-0344">Guanine-nucleotide releasing factor</keyword>
<comment type="similarity">
    <text evidence="5">Belongs to the DOCK family.</text>
</comment>
<evidence type="ECO:0000313" key="10">
    <source>
        <dbReference type="Proteomes" id="UP000225706"/>
    </source>
</evidence>
<sequence>MDDIKKKAINKIDWGNSKMGLDLIPRVDGEVVDADSTSVVELYKVHVSSAEASLQISGRGNFKKTASRGVSTVMHHVYLNMTNFMCNMDERSQVFFSIYDARDGRFISERFLVSVGKSDSTLKVNQPQKIENSFCVFTDLGSKDVSAEAYLVAHIVRIVLDIVDVLTGREERLEEKEFQMPIFNCSDSDFWMVHDSIIKKQTNKYSASSSNSVISVSLRVFHGDLDKIQSENSLVLPKGIPVVRKLGFPDVIMPGDIRNDLYVTMERGEFEKGSGKTTSKNVEVSMCVLGPKGKVIEDCIFHGAGGPSVTEYQSIIFYHNSSPKWNETIKIQLPFDKFLGAHLRFGFRHLSKFEEREKADKTFGFSFESLMRADGTTIPDGSHDLCVYKYDENCFYDSKTYLHMPSTLSKFGNHTTTGSDRLVRNSKDAFYIRTIVCSTKLTQNVDLVGLLRWRQQKRQIPSVLTSLLKIDGEEIVKFLQDIFDALFAIQNESSEQCGNLVFQALVFIICILSDEKYQHFQDVLTTYIEKHFSAALAHRKLMNCLKQILIYTGENDKMDYLRNTLTSRRTTSMNRGRDARSYENFKQELASVFTDLNALMSSRLPDITLKSLAMANFSGIYQDSLKVFSFEELSTIAKDFLLSAAKDQKALNSSRMQFIDATVKSELFVHKESRTILMPVLVATIQQQLIQKQDMRKCAEIVGSILTSLHTKAAEGATEDDVYLVVRTLLQPVFQAVMTVDRSSELARHLLAVLTNLLLIMKEKHYSRYLKEFKDNKELKDFLVNVFVVFIEIVKRGIFLRDWIVIIILGNSVILRATQNFSQALIDNFSGDNFDYQLWNHYFNLAVSFLTQSHLQLENFTEVKRNKIIDRYGDMRQVMGFEIVQMWQSLGKFCDLEMKYGDMRQVMGFEIVQMWQSLGSFQKHFMLSMVCPFLEMTLVPETELRKATLPIFFDMVECELNSKGVATMVETKIVNELDRLVSVDKKGDREYKKLFKQMRVSGQDDREQKMSCLVNLLEFYQKIGREDMYIRCINRLCDLHIAIENFTEAGFTVLKHAELLKWPETLPEDSPDTLKDFQLKEKLYLDAIDFLDKGKTWEKAIELCKELTEQYELLLCDYVKLGDILKKQAKFFDNIMTQVRAESEYFRVGFYGKGFPSSVRNEAFVYRGHEYERIGSFNQRLKAQFPDAQMMDKNTPPEDDILESDKQYLQCCRVIPISEHEARFAGKVVDDKISGYYRVNDVRRFTNSRPLRPGSEDFANLWLERTTYTIGSPLPGILRWFQITSSESVEISPLLNAVETVESKNRELDRIITNLSSDRSQSINPLSMILNGIIDAAVMGGIAKYEEAFFAPEYLKNNSGDMQLIDELKRAIENQVKILERGLNLHDELATRDLRPFHNKMETCFADMKARVAGEERKSARPKDLQIPLPTGPVTQASTLGFTKAVRKQSLPADVGRESVPAAAAAGTTVKMRRLSEHQSRQSMWYDNDDIPSKKMSGSKSLEALSEIDEFSPPVPTKKGSKSDLTSGHSPETVRRRTGLSEKLQQRSSSPAGMLRTVLSPQANGETSPALPPKRKSVFLSSPQDGTSPVAPPLPTRTSGGLPGDGAVNGAVARNEPKEAPAVSDVDLPALPPKKSVSRMSLDSEPGFQEKAKRPETLAFAVDDSNSEPVPVLPEKRKSYASTTSSRTPSSVFSDTASDFSSPMSPSVAFKSQKHFPDKLLVGSSTRDSRGSTLPSGSTSSTVSLGTPRAGPFTTPRPSVSGPNNYSYVTPPTTPTSPRVPYDYVSSPSESVASWVSNSTQYFSASSSFDSDILSPGTPPKRPLNTDAPPPLPSSLPLNVDLLATSPMKDDSTSPLIPFKGTQDFSSSVEKIERFSFFETMSTVTTSTVMSSTEMESVDQTVKPRTPVPVPRRNTTNPSSGQPAGSLSGSCSDVSAGNKGPRLVTPPPIKPRRTTSFSSDQGPKSPPPPKPPRPSQAREPPPKPKPYASRSVDNSPVVKRKAASERMQNIPPGEKNGS</sequence>
<evidence type="ECO:0000256" key="6">
    <source>
        <dbReference type="SAM" id="MobiDB-lite"/>
    </source>
</evidence>
<feature type="compositionally biased region" description="Pro residues" evidence="6">
    <location>
        <begin position="1817"/>
        <end position="1834"/>
    </location>
</feature>
<dbReference type="GO" id="GO:0005737">
    <property type="term" value="C:cytoplasm"/>
    <property type="evidence" value="ECO:0007669"/>
    <property type="project" value="UniProtKB-SubCell"/>
</dbReference>
<organism evidence="9 10">
    <name type="scientific">Stylophora pistillata</name>
    <name type="common">Smooth cauliflower coral</name>
    <dbReference type="NCBI Taxonomy" id="50429"/>
    <lineage>
        <taxon>Eukaryota</taxon>
        <taxon>Metazoa</taxon>
        <taxon>Cnidaria</taxon>
        <taxon>Anthozoa</taxon>
        <taxon>Hexacorallia</taxon>
        <taxon>Scleractinia</taxon>
        <taxon>Astrocoeniina</taxon>
        <taxon>Pocilloporidae</taxon>
        <taxon>Stylophora</taxon>
    </lineage>
</organism>
<evidence type="ECO:0000256" key="4">
    <source>
        <dbReference type="ARBA" id="ARBA00022658"/>
    </source>
</evidence>
<protein>
    <submittedName>
        <fullName evidence="9">Dedicator of cytokinesis protein 3</fullName>
    </submittedName>
</protein>
<evidence type="ECO:0000256" key="3">
    <source>
        <dbReference type="ARBA" id="ARBA00022553"/>
    </source>
</evidence>
<evidence type="ECO:0000259" key="8">
    <source>
        <dbReference type="PROSITE" id="PS51651"/>
    </source>
</evidence>
<feature type="compositionally biased region" description="Low complexity" evidence="6">
    <location>
        <begin position="1731"/>
        <end position="1748"/>
    </location>
</feature>
<feature type="domain" description="C2 DOCK-type" evidence="7">
    <location>
        <begin position="258"/>
        <end position="437"/>
    </location>
</feature>
<dbReference type="PROSITE" id="PS51651">
    <property type="entry name" value="DOCKER"/>
    <property type="match status" value="1"/>
</dbReference>
<dbReference type="Gene3D" id="1.25.40.410">
    <property type="match status" value="1"/>
</dbReference>
<dbReference type="Gene3D" id="2.60.40.150">
    <property type="entry name" value="C2 domain"/>
    <property type="match status" value="1"/>
</dbReference>
<keyword evidence="2" id="KW-0963">Cytoplasm</keyword>
<dbReference type="FunFam" id="1.20.58.740:FF:000004">
    <property type="entry name" value="Dedicator of cytokinesis protein 1"/>
    <property type="match status" value="1"/>
</dbReference>
<dbReference type="Pfam" id="PF23554">
    <property type="entry name" value="TPR_DOCK"/>
    <property type="match status" value="2"/>
</dbReference>